<proteinExistence type="predicted"/>
<feature type="transmembrane region" description="Helical" evidence="10">
    <location>
        <begin position="43"/>
        <end position="66"/>
    </location>
</feature>
<dbReference type="GO" id="GO:0019344">
    <property type="term" value="P:cysteine biosynthetic process"/>
    <property type="evidence" value="ECO:0007669"/>
    <property type="project" value="TreeGrafter"/>
</dbReference>
<protein>
    <recommendedName>
        <fullName evidence="13">EI24 domain-containing protein</fullName>
    </recommendedName>
</protein>
<name>A0A372JUI9_9ACTN</name>
<keyword evidence="4" id="KW-0997">Cell inner membrane</keyword>
<dbReference type="OrthoDB" id="3375053at2"/>
<feature type="transmembrane region" description="Helical" evidence="10">
    <location>
        <begin position="181"/>
        <end position="204"/>
    </location>
</feature>
<keyword evidence="3" id="KW-1003">Cell membrane</keyword>
<feature type="transmembrane region" description="Helical" evidence="10">
    <location>
        <begin position="224"/>
        <end position="246"/>
    </location>
</feature>
<keyword evidence="12" id="KW-1185">Reference proteome</keyword>
<evidence type="ECO:0000256" key="3">
    <source>
        <dbReference type="ARBA" id="ARBA00022475"/>
    </source>
</evidence>
<dbReference type="EMBL" id="QURH01000006">
    <property type="protein sequence ID" value="RFU43619.1"/>
    <property type="molecule type" value="Genomic_DNA"/>
</dbReference>
<keyword evidence="6 10" id="KW-0812">Transmembrane</keyword>
<feature type="transmembrane region" description="Helical" evidence="10">
    <location>
        <begin position="92"/>
        <end position="117"/>
    </location>
</feature>
<evidence type="ECO:0000256" key="6">
    <source>
        <dbReference type="ARBA" id="ARBA00022692"/>
    </source>
</evidence>
<organism evidence="11 12">
    <name type="scientific">Actinomadura logoneensis</name>
    <dbReference type="NCBI Taxonomy" id="2293572"/>
    <lineage>
        <taxon>Bacteria</taxon>
        <taxon>Bacillati</taxon>
        <taxon>Actinomycetota</taxon>
        <taxon>Actinomycetes</taxon>
        <taxon>Streptosporangiales</taxon>
        <taxon>Thermomonosporaceae</taxon>
        <taxon>Actinomadura</taxon>
    </lineage>
</organism>
<accession>A0A372JUI9</accession>
<dbReference type="GO" id="GO:0009675">
    <property type="term" value="F:high-affinity sulfate:proton symporter activity"/>
    <property type="evidence" value="ECO:0007669"/>
    <property type="project" value="TreeGrafter"/>
</dbReference>
<keyword evidence="9 10" id="KW-0472">Membrane</keyword>
<evidence type="ECO:0000256" key="9">
    <source>
        <dbReference type="ARBA" id="ARBA00023136"/>
    </source>
</evidence>
<keyword evidence="8" id="KW-0764">Sulfate transport</keyword>
<dbReference type="GO" id="GO:0005886">
    <property type="term" value="C:plasma membrane"/>
    <property type="evidence" value="ECO:0007669"/>
    <property type="project" value="TreeGrafter"/>
</dbReference>
<evidence type="ECO:0008006" key="13">
    <source>
        <dbReference type="Google" id="ProtNLM"/>
    </source>
</evidence>
<evidence type="ECO:0000313" key="12">
    <source>
        <dbReference type="Proteomes" id="UP000261811"/>
    </source>
</evidence>
<gene>
    <name evidence="11" type="ORF">DZF91_00210</name>
</gene>
<dbReference type="PANTHER" id="PTHR37468:SF1">
    <property type="entry name" value="SULFATE TRANSPORTER CYSZ"/>
    <property type="match status" value="1"/>
</dbReference>
<evidence type="ECO:0000256" key="1">
    <source>
        <dbReference type="ARBA" id="ARBA00004141"/>
    </source>
</evidence>
<keyword evidence="2" id="KW-0813">Transport</keyword>
<evidence type="ECO:0000256" key="8">
    <source>
        <dbReference type="ARBA" id="ARBA00023032"/>
    </source>
</evidence>
<reference evidence="11 12" key="1">
    <citation type="submission" date="2018-08" db="EMBL/GenBank/DDBJ databases">
        <title>Actinomadura jelena sp. nov., a novel Actinomycete isolated from soil in Chad.</title>
        <authorList>
            <person name="Shi L."/>
        </authorList>
    </citation>
    <scope>NUCLEOTIDE SEQUENCE [LARGE SCALE GENOMIC DNA]</scope>
    <source>
        <strain evidence="11 12">NEAU-G17</strain>
    </source>
</reference>
<evidence type="ECO:0000256" key="10">
    <source>
        <dbReference type="SAM" id="Phobius"/>
    </source>
</evidence>
<evidence type="ECO:0000256" key="7">
    <source>
        <dbReference type="ARBA" id="ARBA00022989"/>
    </source>
</evidence>
<sequence>MPSGRPAGPLVPVVKGRGFKDLGSGAVYFLRGLGWVARRPGKWLFGLIPALIVLVLYVALLGSLALNLDDAARSVTPFADHWSSGARTATHVMAGIALFGAAAFLAVLTFTALTLLVGDPFYERIAVAVEDSMGGAPPDPGIPLLTQILRAVKDALILGLYAVGFGLLFFVLGFLPVVGQTVVPVVAACVSGYFLSGELTAVMLERRGLVRRDRFALLRAHRSLAVGFGATAFVVFLIPLGAVLAMPGAVAGGAILTRERLVPAIPGGNADRVSPPYH</sequence>
<keyword evidence="7 10" id="KW-1133">Transmembrane helix</keyword>
<dbReference type="InterPro" id="IPR059112">
    <property type="entry name" value="CysZ/EI24"/>
</dbReference>
<dbReference type="InterPro" id="IPR050480">
    <property type="entry name" value="CysZ-like"/>
</dbReference>
<keyword evidence="5" id="KW-0028">Amino-acid biosynthesis</keyword>
<feature type="transmembrane region" description="Helical" evidence="10">
    <location>
        <begin position="155"/>
        <end position="175"/>
    </location>
</feature>
<evidence type="ECO:0000313" key="11">
    <source>
        <dbReference type="EMBL" id="RFU43619.1"/>
    </source>
</evidence>
<evidence type="ECO:0000256" key="2">
    <source>
        <dbReference type="ARBA" id="ARBA00022448"/>
    </source>
</evidence>
<comment type="caution">
    <text evidence="11">The sequence shown here is derived from an EMBL/GenBank/DDBJ whole genome shotgun (WGS) entry which is preliminary data.</text>
</comment>
<dbReference type="Proteomes" id="UP000261811">
    <property type="component" value="Unassembled WGS sequence"/>
</dbReference>
<dbReference type="PANTHER" id="PTHR37468">
    <property type="entry name" value="SULFATE TRANSPORTER CYSZ"/>
    <property type="match status" value="1"/>
</dbReference>
<dbReference type="GO" id="GO:0000103">
    <property type="term" value="P:sulfate assimilation"/>
    <property type="evidence" value="ECO:0007669"/>
    <property type="project" value="TreeGrafter"/>
</dbReference>
<comment type="subcellular location">
    <subcellularLocation>
        <location evidence="1">Membrane</location>
        <topology evidence="1">Multi-pass membrane protein</topology>
    </subcellularLocation>
</comment>
<evidence type="ECO:0000256" key="5">
    <source>
        <dbReference type="ARBA" id="ARBA00022605"/>
    </source>
</evidence>
<evidence type="ECO:0000256" key="4">
    <source>
        <dbReference type="ARBA" id="ARBA00022519"/>
    </source>
</evidence>
<dbReference type="AlphaFoldDB" id="A0A372JUI9"/>
<dbReference type="Pfam" id="PF07264">
    <property type="entry name" value="EI24"/>
    <property type="match status" value="1"/>
</dbReference>